<evidence type="ECO:0000313" key="3">
    <source>
        <dbReference type="Proteomes" id="UP001231189"/>
    </source>
</evidence>
<evidence type="ECO:0000256" key="1">
    <source>
        <dbReference type="SAM" id="MobiDB-lite"/>
    </source>
</evidence>
<feature type="region of interest" description="Disordered" evidence="1">
    <location>
        <begin position="236"/>
        <end position="279"/>
    </location>
</feature>
<feature type="compositionally biased region" description="Pro residues" evidence="1">
    <location>
        <begin position="169"/>
        <end position="182"/>
    </location>
</feature>
<dbReference type="EMBL" id="JAUUTY010000005">
    <property type="protein sequence ID" value="KAK1627511.1"/>
    <property type="molecule type" value="Genomic_DNA"/>
</dbReference>
<feature type="compositionally biased region" description="Basic and acidic residues" evidence="1">
    <location>
        <begin position="210"/>
        <end position="224"/>
    </location>
</feature>
<dbReference type="AlphaFoldDB" id="A0AAD8W019"/>
<organism evidence="2 3">
    <name type="scientific">Lolium multiflorum</name>
    <name type="common">Italian ryegrass</name>
    <name type="synonym">Lolium perenne subsp. multiflorum</name>
    <dbReference type="NCBI Taxonomy" id="4521"/>
    <lineage>
        <taxon>Eukaryota</taxon>
        <taxon>Viridiplantae</taxon>
        <taxon>Streptophyta</taxon>
        <taxon>Embryophyta</taxon>
        <taxon>Tracheophyta</taxon>
        <taxon>Spermatophyta</taxon>
        <taxon>Magnoliopsida</taxon>
        <taxon>Liliopsida</taxon>
        <taxon>Poales</taxon>
        <taxon>Poaceae</taxon>
        <taxon>BOP clade</taxon>
        <taxon>Pooideae</taxon>
        <taxon>Poodae</taxon>
        <taxon>Poeae</taxon>
        <taxon>Poeae Chloroplast Group 2 (Poeae type)</taxon>
        <taxon>Loliodinae</taxon>
        <taxon>Loliinae</taxon>
        <taxon>Lolium</taxon>
    </lineage>
</organism>
<feature type="compositionally biased region" description="Basic residues" evidence="1">
    <location>
        <begin position="243"/>
        <end position="265"/>
    </location>
</feature>
<comment type="caution">
    <text evidence="2">The sequence shown here is derived from an EMBL/GenBank/DDBJ whole genome shotgun (WGS) entry which is preliminary data.</text>
</comment>
<evidence type="ECO:0000313" key="2">
    <source>
        <dbReference type="EMBL" id="KAK1627511.1"/>
    </source>
</evidence>
<sequence>MEAILAASMARLNQSIEHMKQIAERSKSVDVTLARIARIQASWEPREQVVKEGMERCQSSTALADVQAMVSPIERDDPSRDVSSVLRSLHASPASARHCAFPRFLPASTRLFPRFLPDAGVYKRPSRLNGSHHSRWHPFFPPQAQPSSLHRRLLHHQCAMMNRPGDGQFPPPSSSPPPPPPTDSQFDINAAAREERPRRGAPLWRGSRQQQREALEQQARQQREAAHAAAFYALTPQLTSTRRQQRGRRRHWRTPLRVRRLHGRRGAAAPDGGDGPAVG</sequence>
<reference evidence="2" key="1">
    <citation type="submission" date="2023-07" db="EMBL/GenBank/DDBJ databases">
        <title>A chromosome-level genome assembly of Lolium multiflorum.</title>
        <authorList>
            <person name="Chen Y."/>
            <person name="Copetti D."/>
            <person name="Kolliker R."/>
            <person name="Studer B."/>
        </authorList>
    </citation>
    <scope>NUCLEOTIDE SEQUENCE</scope>
    <source>
        <strain evidence="2">02402/16</strain>
        <tissue evidence="2">Leaf</tissue>
    </source>
</reference>
<dbReference type="Proteomes" id="UP001231189">
    <property type="component" value="Unassembled WGS sequence"/>
</dbReference>
<name>A0AAD8W019_LOLMU</name>
<accession>A0AAD8W019</accession>
<protein>
    <submittedName>
        <fullName evidence="2">Uncharacterized protein</fullName>
    </submittedName>
</protein>
<proteinExistence type="predicted"/>
<feature type="region of interest" description="Disordered" evidence="1">
    <location>
        <begin position="161"/>
        <end position="224"/>
    </location>
</feature>
<keyword evidence="3" id="KW-1185">Reference proteome</keyword>
<gene>
    <name evidence="2" type="ORF">QYE76_001826</name>
</gene>